<evidence type="ECO:0008006" key="3">
    <source>
        <dbReference type="Google" id="ProtNLM"/>
    </source>
</evidence>
<dbReference type="InterPro" id="IPR029063">
    <property type="entry name" value="SAM-dependent_MTases_sf"/>
</dbReference>
<dbReference type="InterPro" id="IPR052356">
    <property type="entry name" value="Thiol_S-MT"/>
</dbReference>
<dbReference type="Gene3D" id="3.40.50.150">
    <property type="entry name" value="Vaccinia Virus protein VP39"/>
    <property type="match status" value="1"/>
</dbReference>
<dbReference type="PANTHER" id="PTHR45036:SF1">
    <property type="entry name" value="METHYLTRANSFERASE LIKE 7A"/>
    <property type="match status" value="1"/>
</dbReference>
<gene>
    <name evidence="1" type="ORF">OC846_005260</name>
</gene>
<dbReference type="EMBL" id="JAPDMZ010000192">
    <property type="protein sequence ID" value="KAK0546463.1"/>
    <property type="molecule type" value="Genomic_DNA"/>
</dbReference>
<sequence>MPFIAGLHSGPPAKPRTPFHRALPPFLFVFQCLVLTWEGLPKAIWHQLTHPNLIRWLSPWAWRDLVLKYGFSKLLEGSDINYRKYKAPLIKLARGRVLEVGAGSGMTVKYYDASQVAELVAIEPFEELRTELAQEVAAAGLKEKTKLIPHGIDERATLSASGVIESSFDTIVLVQVLCSIPQPKEQIQYLQSLLKPGGQILMFEHCGSKDSITRFYQRVCAPWWLFATSSCNLCRDSGDWLLQQGGWKSATIETIVDEDATFLFPHEVGRLIKE</sequence>
<evidence type="ECO:0000313" key="2">
    <source>
        <dbReference type="Proteomes" id="UP001176517"/>
    </source>
</evidence>
<proteinExistence type="predicted"/>
<dbReference type="Pfam" id="PF13489">
    <property type="entry name" value="Methyltransf_23"/>
    <property type="match status" value="1"/>
</dbReference>
<evidence type="ECO:0000313" key="1">
    <source>
        <dbReference type="EMBL" id="KAK0546463.1"/>
    </source>
</evidence>
<protein>
    <recommendedName>
        <fullName evidence="3">Methyltransferase type 11 domain-containing protein</fullName>
    </recommendedName>
</protein>
<dbReference type="CDD" id="cd02440">
    <property type="entry name" value="AdoMet_MTases"/>
    <property type="match status" value="1"/>
</dbReference>
<dbReference type="SUPFAM" id="SSF53335">
    <property type="entry name" value="S-adenosyl-L-methionine-dependent methyltransferases"/>
    <property type="match status" value="1"/>
</dbReference>
<accession>A0AAN6GL70</accession>
<reference evidence="1" key="1">
    <citation type="journal article" date="2023" name="PhytoFront">
        <title>Draft Genome Resources of Seven Strains of Tilletia horrida, Causal Agent of Kernel Smut of Rice.</title>
        <authorList>
            <person name="Khanal S."/>
            <person name="Antony Babu S."/>
            <person name="Zhou X.G."/>
        </authorList>
    </citation>
    <scope>NUCLEOTIDE SEQUENCE</scope>
    <source>
        <strain evidence="1">TX6</strain>
    </source>
</reference>
<organism evidence="1 2">
    <name type="scientific">Tilletia horrida</name>
    <dbReference type="NCBI Taxonomy" id="155126"/>
    <lineage>
        <taxon>Eukaryota</taxon>
        <taxon>Fungi</taxon>
        <taxon>Dikarya</taxon>
        <taxon>Basidiomycota</taxon>
        <taxon>Ustilaginomycotina</taxon>
        <taxon>Exobasidiomycetes</taxon>
        <taxon>Tilletiales</taxon>
        <taxon>Tilletiaceae</taxon>
        <taxon>Tilletia</taxon>
    </lineage>
</organism>
<dbReference type="Proteomes" id="UP001176517">
    <property type="component" value="Unassembled WGS sequence"/>
</dbReference>
<name>A0AAN6GL70_9BASI</name>
<keyword evidence="2" id="KW-1185">Reference proteome</keyword>
<dbReference type="PANTHER" id="PTHR45036">
    <property type="entry name" value="METHYLTRANSFERASE LIKE 7B"/>
    <property type="match status" value="1"/>
</dbReference>
<comment type="caution">
    <text evidence="1">The sequence shown here is derived from an EMBL/GenBank/DDBJ whole genome shotgun (WGS) entry which is preliminary data.</text>
</comment>
<dbReference type="AlphaFoldDB" id="A0AAN6GL70"/>